<dbReference type="EMBL" id="HM596271">
    <property type="protein sequence ID" value="ADP69237.1"/>
    <property type="molecule type" value="Genomic_DNA"/>
</dbReference>
<evidence type="ECO:0000313" key="2">
    <source>
        <dbReference type="Proteomes" id="UP000257750"/>
    </source>
</evidence>
<name>E3W8H0_9CAUD</name>
<evidence type="ECO:0000313" key="1">
    <source>
        <dbReference type="EMBL" id="ADP69237.1"/>
    </source>
</evidence>
<sequence length="166" mass="18024">MEAYSSSNYNGTVTASLRFYYYDSNQNYISNTIKDSSKISSWTRLTASATSPSNSAYVVVVFVTNGSVGTSSYSQPMLVFSSTVGAYVQGNYNNNSATAKAQLTADNAALNLSKYQTDADGRISKAQADITATAQQVATKFHKLITTLKQVNSRLVLARHNKQQTQ</sequence>
<dbReference type="KEGG" id="vg:65072109"/>
<dbReference type="Proteomes" id="UP000257750">
    <property type="component" value="Segment"/>
</dbReference>
<dbReference type="Gene3D" id="2.60.120.260">
    <property type="entry name" value="Galactose-binding domain-like"/>
    <property type="match status" value="1"/>
</dbReference>
<proteinExistence type="predicted"/>
<reference evidence="1 2" key="1">
    <citation type="journal article" date="2010" name="Arch. Virol.">
        <title>Complete genome sequence of ?MH1, a Leuconostoc temperate phage.</title>
        <authorList>
            <person name="Jang S.H."/>
            <person name="Hwang M.H."/>
            <person name="Chang H.I."/>
        </authorList>
    </citation>
    <scope>NUCLEOTIDE SEQUENCE [LARGE SCALE GENOMIC DNA]</scope>
</reference>
<dbReference type="RefSeq" id="YP_010083099.1">
    <property type="nucleotide sequence ID" value="NC_055037.1"/>
</dbReference>
<keyword evidence="2" id="KW-1185">Reference proteome</keyword>
<protein>
    <submittedName>
        <fullName evidence="1">Putative autotransporter adhesin</fullName>
    </submittedName>
</protein>
<organism evidence="1 2">
    <name type="scientific">Leuconostoc phage phiMH1</name>
    <dbReference type="NCBI Taxonomy" id="912321"/>
    <lineage>
        <taxon>Viruses</taxon>
        <taxon>Duplodnaviria</taxon>
        <taxon>Heunggongvirae</taxon>
        <taxon>Uroviricota</taxon>
        <taxon>Caudoviricetes</taxon>
        <taxon>Seongbukvirus</taxon>
        <taxon>Seongbukvirus MH1</taxon>
    </lineage>
</organism>
<accession>E3W8H0</accession>
<dbReference type="GeneID" id="65072109"/>